<keyword evidence="10" id="KW-1185">Reference proteome</keyword>
<evidence type="ECO:0000256" key="7">
    <source>
        <dbReference type="RuleBase" id="RU363034"/>
    </source>
</evidence>
<name>A0A8S3XYS2_PARAO</name>
<dbReference type="InterPro" id="IPR001254">
    <property type="entry name" value="Trypsin_dom"/>
</dbReference>
<evidence type="ECO:0000256" key="5">
    <source>
        <dbReference type="ARBA" id="ARBA00055534"/>
    </source>
</evidence>
<dbReference type="PANTHER" id="PTHR24260">
    <property type="match status" value="1"/>
</dbReference>
<dbReference type="GO" id="GO:0005576">
    <property type="term" value="C:extracellular region"/>
    <property type="evidence" value="ECO:0007669"/>
    <property type="project" value="UniProtKB-SubCell"/>
</dbReference>
<proteinExistence type="predicted"/>
<dbReference type="GO" id="GO:0006508">
    <property type="term" value="P:proteolysis"/>
    <property type="evidence" value="ECO:0007669"/>
    <property type="project" value="UniProtKB-KW"/>
</dbReference>
<keyword evidence="7" id="KW-0720">Serine protease</keyword>
<evidence type="ECO:0000256" key="3">
    <source>
        <dbReference type="ARBA" id="ARBA00023157"/>
    </source>
</evidence>
<dbReference type="InterPro" id="IPR051333">
    <property type="entry name" value="CLIP_Serine_Protease"/>
</dbReference>
<dbReference type="SMART" id="SM00020">
    <property type="entry name" value="Tryp_SPc"/>
    <property type="match status" value="1"/>
</dbReference>
<protein>
    <submittedName>
        <fullName evidence="9">(apollo) hypothetical protein</fullName>
    </submittedName>
</protein>
<dbReference type="EMBL" id="CAJQZP010001449">
    <property type="protein sequence ID" value="CAG5047197.1"/>
    <property type="molecule type" value="Genomic_DNA"/>
</dbReference>
<dbReference type="InterPro" id="IPR018114">
    <property type="entry name" value="TRYPSIN_HIS"/>
</dbReference>
<keyword evidence="4" id="KW-1199">Hemostasis impairing toxin</keyword>
<organism evidence="9 10">
    <name type="scientific">Parnassius apollo</name>
    <name type="common">Apollo butterfly</name>
    <name type="synonym">Papilio apollo</name>
    <dbReference type="NCBI Taxonomy" id="110799"/>
    <lineage>
        <taxon>Eukaryota</taxon>
        <taxon>Metazoa</taxon>
        <taxon>Ecdysozoa</taxon>
        <taxon>Arthropoda</taxon>
        <taxon>Hexapoda</taxon>
        <taxon>Insecta</taxon>
        <taxon>Pterygota</taxon>
        <taxon>Neoptera</taxon>
        <taxon>Endopterygota</taxon>
        <taxon>Lepidoptera</taxon>
        <taxon>Glossata</taxon>
        <taxon>Ditrysia</taxon>
        <taxon>Papilionoidea</taxon>
        <taxon>Papilionidae</taxon>
        <taxon>Parnassiinae</taxon>
        <taxon>Parnassini</taxon>
        <taxon>Parnassius</taxon>
        <taxon>Parnassius</taxon>
    </lineage>
</organism>
<reference evidence="9" key="1">
    <citation type="submission" date="2021-04" db="EMBL/GenBank/DDBJ databases">
        <authorList>
            <person name="Tunstrom K."/>
        </authorList>
    </citation>
    <scope>NUCLEOTIDE SEQUENCE</scope>
</reference>
<evidence type="ECO:0000256" key="2">
    <source>
        <dbReference type="ARBA" id="ARBA00022656"/>
    </source>
</evidence>
<dbReference type="PROSITE" id="PS00134">
    <property type="entry name" value="TRYPSIN_HIS"/>
    <property type="match status" value="1"/>
</dbReference>
<dbReference type="AlphaFoldDB" id="A0A8S3XYS2"/>
<comment type="function">
    <text evidence="5">Fibrinolytic activity; shows preferential cleavage of Arg-Gly bonds in all three fibrinogen chains. Contact with the caterpillars causes severe bleeding, due the anticoagulant effect of the protein.</text>
</comment>
<comment type="subcellular location">
    <subcellularLocation>
        <location evidence="1">Secreted</location>
        <location evidence="1">Extracellular space</location>
    </subcellularLocation>
</comment>
<keyword evidence="2" id="KW-0800">Toxin</keyword>
<feature type="domain" description="Peptidase S1" evidence="8">
    <location>
        <begin position="75"/>
        <end position="317"/>
    </location>
</feature>
<dbReference type="CDD" id="cd00190">
    <property type="entry name" value="Tryp_SPc"/>
    <property type="match status" value="1"/>
</dbReference>
<dbReference type="OrthoDB" id="5597713at2759"/>
<dbReference type="PROSITE" id="PS00135">
    <property type="entry name" value="TRYPSIN_SER"/>
    <property type="match status" value="1"/>
</dbReference>
<evidence type="ECO:0000259" key="8">
    <source>
        <dbReference type="PROSITE" id="PS50240"/>
    </source>
</evidence>
<dbReference type="GO" id="GO:0090729">
    <property type="term" value="F:toxin activity"/>
    <property type="evidence" value="ECO:0007669"/>
    <property type="project" value="UniProtKB-KW"/>
</dbReference>
<dbReference type="PROSITE" id="PS50240">
    <property type="entry name" value="TRYPSIN_DOM"/>
    <property type="match status" value="1"/>
</dbReference>
<dbReference type="FunFam" id="2.40.10.10:FF:000068">
    <property type="entry name" value="transmembrane protease serine 2"/>
    <property type="match status" value="1"/>
</dbReference>
<accession>A0A8S3XYS2</accession>
<dbReference type="PANTHER" id="PTHR24260:SF136">
    <property type="entry name" value="GH08193P-RELATED"/>
    <property type="match status" value="1"/>
</dbReference>
<dbReference type="InterPro" id="IPR033116">
    <property type="entry name" value="TRYPSIN_SER"/>
</dbReference>
<evidence type="ECO:0000313" key="10">
    <source>
        <dbReference type="Proteomes" id="UP000691718"/>
    </source>
</evidence>
<dbReference type="Pfam" id="PF00089">
    <property type="entry name" value="Trypsin"/>
    <property type="match status" value="1"/>
</dbReference>
<keyword evidence="3" id="KW-1015">Disulfide bond</keyword>
<gene>
    <name evidence="9" type="ORF">PAPOLLO_LOCUS23812</name>
</gene>
<dbReference type="GO" id="GO:0004252">
    <property type="term" value="F:serine-type endopeptidase activity"/>
    <property type="evidence" value="ECO:0007669"/>
    <property type="project" value="InterPro"/>
</dbReference>
<evidence type="ECO:0000313" key="9">
    <source>
        <dbReference type="EMBL" id="CAG5047197.1"/>
    </source>
</evidence>
<sequence length="345" mass="38305">MENKRSQGYDEIPIKIIKDNIDILAGPLAYLFNKCVEQSLFPDQLKVARVLPGGPLSKPAQPAIIEDLRRGDSRIVAGWEAEEGQIPHQVSIRMVRDSGEVSSCGGSIIHNEWVLTAAHCLANRITFVVRFGLTNLTRPEFLVESTRKFIHPGYDEIIAGVQTDDIALLGLEHYIPYGKFIQPCRLQSSDQKNIDYTGVRLTVSGFGRTDDTWNGGVASEVLLWVYLLGISNEECLRWYPNSNVIKEETICAAYYNDTAQSSCQGDSGGPLTVVDVDGKPTMVGVVSFGSNAGCNSPYPSGYVRPGHYHQWFKEVTGIDFDWNSEDLEPIQLDLANEEKLSYINL</sequence>
<evidence type="ECO:0000256" key="1">
    <source>
        <dbReference type="ARBA" id="ARBA00004239"/>
    </source>
</evidence>
<keyword evidence="7" id="KW-0378">Hydrolase</keyword>
<dbReference type="Proteomes" id="UP000691718">
    <property type="component" value="Unassembled WGS sequence"/>
</dbReference>
<evidence type="ECO:0000256" key="4">
    <source>
        <dbReference type="ARBA" id="ARBA00023240"/>
    </source>
</evidence>
<comment type="caution">
    <text evidence="9">The sequence shown here is derived from an EMBL/GenBank/DDBJ whole genome shotgun (WGS) entry which is preliminary data.</text>
</comment>
<keyword evidence="6" id="KW-1205">Fibrinolytic toxin</keyword>
<keyword evidence="7" id="KW-0645">Protease</keyword>
<evidence type="ECO:0000256" key="6">
    <source>
        <dbReference type="ARBA" id="ARBA00084094"/>
    </source>
</evidence>